<sequence>MKKVIFVTDGDLASKKALEHIAQDLQCTVLSASYGNPTTIDPEELVDLIKLEKEDIPIIIMFDDCGIRDVGFGETAMHYIVSQEDIEVIGAVAVASQTHAKEWTHVDVSVDRFGHLSEYGVDKEGLIDMEIGRINGDTVSILDDLNLPCVVGIGDIGKMARFDDVKKGAPITRKAIEIILERSGYSEPNFEADDI</sequence>
<organism evidence="1 2">
    <name type="scientific">Shouchella lehensis G1</name>
    <dbReference type="NCBI Taxonomy" id="1246626"/>
    <lineage>
        <taxon>Bacteria</taxon>
        <taxon>Bacillati</taxon>
        <taxon>Bacillota</taxon>
        <taxon>Bacilli</taxon>
        <taxon>Bacillales</taxon>
        <taxon>Bacillaceae</taxon>
        <taxon>Shouchella</taxon>
    </lineage>
</organism>
<dbReference type="Pfam" id="PF14097">
    <property type="entry name" value="SpoVAE"/>
    <property type="match status" value="1"/>
</dbReference>
<dbReference type="Proteomes" id="UP000027142">
    <property type="component" value="Chromosome"/>
</dbReference>
<dbReference type="eggNOG" id="ENOG502ZRG2">
    <property type="taxonomic scope" value="Bacteria"/>
</dbReference>
<dbReference type="HOGENOM" id="CLU_1413368_0_0_9"/>
<dbReference type="InterPro" id="IPR025914">
    <property type="entry name" value="SpoVAE"/>
</dbReference>
<proteinExistence type="predicted"/>
<dbReference type="RefSeq" id="WP_038479276.1">
    <property type="nucleotide sequence ID" value="NZ_CP003923.1"/>
</dbReference>
<evidence type="ECO:0000313" key="1">
    <source>
        <dbReference type="EMBL" id="AIC94210.1"/>
    </source>
</evidence>
<reference evidence="1 2" key="1">
    <citation type="journal article" date="2014" name="Gene">
        <title>A comparative genomic analysis of the alkalitolerant soil bacterium Bacillus lehensis G1.</title>
        <authorList>
            <person name="Noor Y.M."/>
            <person name="Samsulrizal N.H."/>
            <person name="Jema'on N.A."/>
            <person name="Low K.O."/>
            <person name="Ramli A.N."/>
            <person name="Alias N.I."/>
            <person name="Damis S.I."/>
            <person name="Fuzi S.F."/>
            <person name="Isa M.N."/>
            <person name="Murad A.M."/>
            <person name="Raih M.F."/>
            <person name="Bakar F.D."/>
            <person name="Najimudin N."/>
            <person name="Mahadi N.M."/>
            <person name="Illias R.M."/>
        </authorList>
    </citation>
    <scope>NUCLEOTIDE SEQUENCE [LARGE SCALE GENOMIC DNA]</scope>
    <source>
        <strain evidence="1 2">G1</strain>
    </source>
</reference>
<gene>
    <name evidence="1" type="ORF">BleG1_1632</name>
</gene>
<dbReference type="EMBL" id="CP003923">
    <property type="protein sequence ID" value="AIC94210.1"/>
    <property type="molecule type" value="Genomic_DNA"/>
</dbReference>
<dbReference type="KEGG" id="ble:BleG1_1632"/>
<evidence type="ECO:0000313" key="2">
    <source>
        <dbReference type="Proteomes" id="UP000027142"/>
    </source>
</evidence>
<accession>A0A060LWQ2</accession>
<keyword evidence="2" id="KW-1185">Reference proteome</keyword>
<dbReference type="STRING" id="1246626.BleG1_1632"/>
<name>A0A060LWQ2_9BACI</name>
<dbReference type="PATRIC" id="fig|1246626.3.peg.1620"/>
<dbReference type="OrthoDB" id="1679631at2"/>
<protein>
    <submittedName>
        <fullName evidence="1">Stage V sporulation protein AE</fullName>
    </submittedName>
</protein>
<dbReference type="AlphaFoldDB" id="A0A060LWQ2"/>